<evidence type="ECO:0000256" key="1">
    <source>
        <dbReference type="SAM" id="MobiDB-lite"/>
    </source>
</evidence>
<evidence type="ECO:0000313" key="3">
    <source>
        <dbReference type="Proteomes" id="UP001590951"/>
    </source>
</evidence>
<reference evidence="2 3" key="1">
    <citation type="submission" date="2024-09" db="EMBL/GenBank/DDBJ databases">
        <title>Rethinking Asexuality: The Enigmatic Case of Functional Sexual Genes in Lepraria (Stereocaulaceae).</title>
        <authorList>
            <person name="Doellman M."/>
            <person name="Sun Y."/>
            <person name="Barcenas-Pena A."/>
            <person name="Lumbsch H.T."/>
            <person name="Grewe F."/>
        </authorList>
    </citation>
    <scope>NUCLEOTIDE SEQUENCE [LARGE SCALE GENOMIC DNA]</scope>
    <source>
        <strain evidence="2 3">Grewe 0041</strain>
    </source>
</reference>
<protein>
    <submittedName>
        <fullName evidence="2">Uncharacterized protein</fullName>
    </submittedName>
</protein>
<feature type="compositionally biased region" description="Polar residues" evidence="1">
    <location>
        <begin position="14"/>
        <end position="26"/>
    </location>
</feature>
<gene>
    <name evidence="2" type="ORF">ABVK25_000089</name>
</gene>
<accession>A0ABR4BLX9</accession>
<dbReference type="Proteomes" id="UP001590951">
    <property type="component" value="Unassembled WGS sequence"/>
</dbReference>
<comment type="caution">
    <text evidence="2">The sequence shown here is derived from an EMBL/GenBank/DDBJ whole genome shotgun (WGS) entry which is preliminary data.</text>
</comment>
<feature type="compositionally biased region" description="Basic and acidic residues" evidence="1">
    <location>
        <begin position="97"/>
        <end position="106"/>
    </location>
</feature>
<dbReference type="EMBL" id="JBHFEH010000001">
    <property type="protein sequence ID" value="KAL2058798.1"/>
    <property type="molecule type" value="Genomic_DNA"/>
</dbReference>
<name>A0ABR4BLX9_9LECA</name>
<evidence type="ECO:0000313" key="2">
    <source>
        <dbReference type="EMBL" id="KAL2058798.1"/>
    </source>
</evidence>
<organism evidence="2 3">
    <name type="scientific">Lepraria finkii</name>
    <dbReference type="NCBI Taxonomy" id="1340010"/>
    <lineage>
        <taxon>Eukaryota</taxon>
        <taxon>Fungi</taxon>
        <taxon>Dikarya</taxon>
        <taxon>Ascomycota</taxon>
        <taxon>Pezizomycotina</taxon>
        <taxon>Lecanoromycetes</taxon>
        <taxon>OSLEUM clade</taxon>
        <taxon>Lecanoromycetidae</taxon>
        <taxon>Lecanorales</taxon>
        <taxon>Lecanorineae</taxon>
        <taxon>Stereocaulaceae</taxon>
        <taxon>Lepraria</taxon>
    </lineage>
</organism>
<sequence>MQTSGDSVAEACPSKSTTTPEATEQANGRKPPAEPEATGQPNAEPAESAGSGIGGPAAAEPEESAGSGIGAPAAESAPVSTTPSEEGGTEEASLLQPDDKAATFKD</sequence>
<feature type="region of interest" description="Disordered" evidence="1">
    <location>
        <begin position="1"/>
        <end position="106"/>
    </location>
</feature>
<proteinExistence type="predicted"/>
<keyword evidence="3" id="KW-1185">Reference proteome</keyword>